<accession>A0A9D2FF70</accession>
<reference evidence="1" key="1">
    <citation type="journal article" date="2021" name="PeerJ">
        <title>Extensive microbial diversity within the chicken gut microbiome revealed by metagenomics and culture.</title>
        <authorList>
            <person name="Gilroy R."/>
            <person name="Ravi A."/>
            <person name="Getino M."/>
            <person name="Pursley I."/>
            <person name="Horton D.L."/>
            <person name="Alikhan N.F."/>
            <person name="Baker D."/>
            <person name="Gharbi K."/>
            <person name="Hall N."/>
            <person name="Watson M."/>
            <person name="Adriaenssens E.M."/>
            <person name="Foster-Nyarko E."/>
            <person name="Jarju S."/>
            <person name="Secka A."/>
            <person name="Antonio M."/>
            <person name="Oren A."/>
            <person name="Chaudhuri R.R."/>
            <person name="La Ragione R."/>
            <person name="Hildebrand F."/>
            <person name="Pallen M.J."/>
        </authorList>
    </citation>
    <scope>NUCLEOTIDE SEQUENCE</scope>
    <source>
        <strain evidence="1">ChiBcec16-3735</strain>
    </source>
</reference>
<dbReference type="AlphaFoldDB" id="A0A9D2FF70"/>
<evidence type="ECO:0000313" key="1">
    <source>
        <dbReference type="EMBL" id="HIZ57594.1"/>
    </source>
</evidence>
<protein>
    <recommendedName>
        <fullName evidence="3">DGQHR domain-containing protein</fullName>
    </recommendedName>
</protein>
<dbReference type="Pfam" id="PF20188">
    <property type="entry name" value="DUF6551"/>
    <property type="match status" value="1"/>
</dbReference>
<dbReference type="Proteomes" id="UP000824065">
    <property type="component" value="Unassembled WGS sequence"/>
</dbReference>
<dbReference type="EMBL" id="DXBJ01000022">
    <property type="protein sequence ID" value="HIZ57594.1"/>
    <property type="molecule type" value="Genomic_DNA"/>
</dbReference>
<dbReference type="InterPro" id="IPR046681">
    <property type="entry name" value="DUF6551"/>
</dbReference>
<organism evidence="1 2">
    <name type="scientific">Candidatus Faecalibacterium gallistercoris</name>
    <dbReference type="NCBI Taxonomy" id="2838579"/>
    <lineage>
        <taxon>Bacteria</taxon>
        <taxon>Bacillati</taxon>
        <taxon>Bacillota</taxon>
        <taxon>Clostridia</taxon>
        <taxon>Eubacteriales</taxon>
        <taxon>Oscillospiraceae</taxon>
        <taxon>Faecalibacterium</taxon>
    </lineage>
</organism>
<sequence>MRFYSYPYKEISINSAFLEIPAEYQRKLQMGKVKQMVAEFNGIIVNPPKVSYRDGRYIVIDGQHTIVGLKTLNGGNDLPILCRVYVGLTKEEEALVFAQQTGASTPLSAGAKLRAKLVGQDAESHAFLAATEAAGLQLGTDHVRANRKIICVSTALKEFRQYGPDIYTEGLRAIAEAWDGDPDSLRPGIIQGVMRFIALYKDEYKYDRLVKRLATVYPMKLVRDADAMSGAASYRYMMQVLKLYNGCSKKNMLPVKF</sequence>
<evidence type="ECO:0008006" key="3">
    <source>
        <dbReference type="Google" id="ProtNLM"/>
    </source>
</evidence>
<reference evidence="1" key="2">
    <citation type="submission" date="2021-04" db="EMBL/GenBank/DDBJ databases">
        <authorList>
            <person name="Gilroy R."/>
        </authorList>
    </citation>
    <scope>NUCLEOTIDE SEQUENCE</scope>
    <source>
        <strain evidence="1">ChiBcec16-3735</strain>
    </source>
</reference>
<name>A0A9D2FF70_9FIRM</name>
<gene>
    <name evidence="1" type="ORF">H9725_03280</name>
</gene>
<proteinExistence type="predicted"/>
<evidence type="ECO:0000313" key="2">
    <source>
        <dbReference type="Proteomes" id="UP000824065"/>
    </source>
</evidence>
<comment type="caution">
    <text evidence="1">The sequence shown here is derived from an EMBL/GenBank/DDBJ whole genome shotgun (WGS) entry which is preliminary data.</text>
</comment>